<feature type="non-terminal residue" evidence="2">
    <location>
        <position position="1"/>
    </location>
</feature>
<gene>
    <name evidence="2" type="ORF">CRI94_14295</name>
    <name evidence="3" type="ORF">CRI94_15105</name>
    <name evidence="1" type="ORF">CRI94_17015</name>
</gene>
<comment type="caution">
    <text evidence="2">The sequence shown here is derived from an EMBL/GenBank/DDBJ whole genome shotgun (WGS) entry which is preliminary data.</text>
</comment>
<evidence type="ECO:0000313" key="3">
    <source>
        <dbReference type="EMBL" id="PEN12346.1"/>
    </source>
</evidence>
<name>A0A2A8CUC2_9BACT</name>
<dbReference type="EMBL" id="PDEQ01000008">
    <property type="protein sequence ID" value="PEN12346.1"/>
    <property type="molecule type" value="Genomic_DNA"/>
</dbReference>
<evidence type="ECO:0000313" key="1">
    <source>
        <dbReference type="EMBL" id="PEN11120.1"/>
    </source>
</evidence>
<evidence type="ECO:0000313" key="4">
    <source>
        <dbReference type="Proteomes" id="UP000220102"/>
    </source>
</evidence>
<dbReference type="EMBL" id="PDEQ01000012">
    <property type="protein sequence ID" value="PEN11120.1"/>
    <property type="molecule type" value="Genomic_DNA"/>
</dbReference>
<evidence type="ECO:0000313" key="2">
    <source>
        <dbReference type="EMBL" id="PEN12206.1"/>
    </source>
</evidence>
<proteinExistence type="predicted"/>
<sequence length="34" mass="3984">KVALVACMRKLLVWLNAIMREQEPWNPDYHGLTS</sequence>
<dbReference type="Proteomes" id="UP000220102">
    <property type="component" value="Unassembled WGS sequence"/>
</dbReference>
<accession>A0A2A8CUC2</accession>
<dbReference type="EMBL" id="PDEQ01000008">
    <property type="protein sequence ID" value="PEN12206.1"/>
    <property type="molecule type" value="Genomic_DNA"/>
</dbReference>
<keyword evidence="4" id="KW-1185">Reference proteome</keyword>
<reference evidence="2 4" key="1">
    <citation type="submission" date="2017-10" db="EMBL/GenBank/DDBJ databases">
        <title>Draft genome of Longibacter Salinarum.</title>
        <authorList>
            <person name="Goh K.M."/>
            <person name="Shamsir M.S."/>
            <person name="Lim S.W."/>
        </authorList>
    </citation>
    <scope>NUCLEOTIDE SEQUENCE [LARGE SCALE GENOMIC DNA]</scope>
    <source>
        <strain evidence="2 4">KCTC 52045</strain>
    </source>
</reference>
<protein>
    <submittedName>
        <fullName evidence="2">IS110 family transposase</fullName>
    </submittedName>
</protein>
<dbReference type="AlphaFoldDB" id="A0A2A8CUC2"/>
<organism evidence="2 4">
    <name type="scientific">Longibacter salinarum</name>
    <dbReference type="NCBI Taxonomy" id="1850348"/>
    <lineage>
        <taxon>Bacteria</taxon>
        <taxon>Pseudomonadati</taxon>
        <taxon>Rhodothermota</taxon>
        <taxon>Rhodothermia</taxon>
        <taxon>Rhodothermales</taxon>
        <taxon>Salisaetaceae</taxon>
        <taxon>Longibacter</taxon>
    </lineage>
</organism>